<dbReference type="Gene3D" id="2.40.160.210">
    <property type="entry name" value="Acyl-CoA thioesterase, double hotdog domain"/>
    <property type="match status" value="1"/>
</dbReference>
<dbReference type="PANTHER" id="PTHR38110:SF1">
    <property type="entry name" value="THIOESTERASE DOMAIN-CONTAINING PROTEIN"/>
    <property type="match status" value="1"/>
</dbReference>
<dbReference type="InterPro" id="IPR029069">
    <property type="entry name" value="HotDog_dom_sf"/>
</dbReference>
<dbReference type="AlphaFoldDB" id="A0A852W3S3"/>
<dbReference type="Pfam" id="PF20789">
    <property type="entry name" value="4HBT_3C"/>
    <property type="match status" value="1"/>
</dbReference>
<protein>
    <submittedName>
        <fullName evidence="3">Acyl-coenzyme A thioesterase PaaI-like protein</fullName>
    </submittedName>
</protein>
<accession>A0A852W3S3</accession>
<dbReference type="InterPro" id="IPR049449">
    <property type="entry name" value="TesB_ACOT8-like_N"/>
</dbReference>
<dbReference type="InterPro" id="IPR049450">
    <property type="entry name" value="ACOT8-like_C"/>
</dbReference>
<dbReference type="InterPro" id="IPR042171">
    <property type="entry name" value="Acyl-CoA_hotdog"/>
</dbReference>
<dbReference type="EMBL" id="JACCCZ010000001">
    <property type="protein sequence ID" value="NYG03409.1"/>
    <property type="molecule type" value="Genomic_DNA"/>
</dbReference>
<comment type="caution">
    <text evidence="3">The sequence shown here is derived from an EMBL/GenBank/DDBJ whole genome shotgun (WGS) entry which is preliminary data.</text>
</comment>
<dbReference type="Proteomes" id="UP000549695">
    <property type="component" value="Unassembled WGS sequence"/>
</dbReference>
<proteinExistence type="predicted"/>
<dbReference type="PANTHER" id="PTHR38110">
    <property type="entry name" value="CHROMOSOME 23, WHOLE GENOME SHOTGUN SEQUENCE"/>
    <property type="match status" value="1"/>
</dbReference>
<dbReference type="GeneID" id="98053401"/>
<reference evidence="3 4" key="1">
    <citation type="submission" date="2020-07" db="EMBL/GenBank/DDBJ databases">
        <title>Sequencing the genomes of 1000 actinobacteria strains.</title>
        <authorList>
            <person name="Klenk H.-P."/>
        </authorList>
    </citation>
    <scope>NUCLEOTIDE SEQUENCE [LARGE SCALE GENOMIC DNA]</scope>
    <source>
        <strain evidence="3 4">DSM 44749</strain>
    </source>
</reference>
<dbReference type="Pfam" id="PF13622">
    <property type="entry name" value="4HBT_3"/>
    <property type="match status" value="1"/>
</dbReference>
<keyword evidence="4" id="KW-1185">Reference proteome</keyword>
<evidence type="ECO:0000313" key="4">
    <source>
        <dbReference type="Proteomes" id="UP000549695"/>
    </source>
</evidence>
<gene>
    <name evidence="3" type="ORF">HDA37_003694</name>
</gene>
<name>A0A852W3S3_PSEA5</name>
<evidence type="ECO:0000259" key="1">
    <source>
        <dbReference type="Pfam" id="PF13622"/>
    </source>
</evidence>
<evidence type="ECO:0000313" key="3">
    <source>
        <dbReference type="EMBL" id="NYG03409.1"/>
    </source>
</evidence>
<dbReference type="InterPro" id="IPR052389">
    <property type="entry name" value="Sec_Metab_Biosynth-Assoc"/>
</dbReference>
<feature type="domain" description="Acyl-CoA thioesterase-like N-terminal HotDog" evidence="1">
    <location>
        <begin position="28"/>
        <end position="114"/>
    </location>
</feature>
<dbReference type="RefSeq" id="WP_179761767.1">
    <property type="nucleotide sequence ID" value="NZ_BAAAJZ010000003.1"/>
</dbReference>
<sequence>MSSTTVRPFADSHVIEHLGDGRFRARLDETWAIGDKAFGGLLMVLMAKSGLARLAADDAPAPDPLAVAVDFLRAPDLGPVEITTDPLKIGRTVSTVAVRLHQEGRLMLHSTVTAGVLPTEVPRLDDGSALAVEPDPDALDPASAEGGARGLAAACELRYPRGALPFLRGETGPPEMTGWVRPRGEEPDVLFALMAGDILPPTVFNLGGTFGWAPTVQLTALLRARPAPGWLRVGSRSRAVSSPPAGGGVSSAQFDEDVTVVDARGRTVCQARQLALAPLAR</sequence>
<dbReference type="SUPFAM" id="SSF54637">
    <property type="entry name" value="Thioesterase/thiol ester dehydrase-isomerase"/>
    <property type="match status" value="1"/>
</dbReference>
<evidence type="ECO:0000259" key="2">
    <source>
        <dbReference type="Pfam" id="PF20789"/>
    </source>
</evidence>
<feature type="domain" description="Acyl-CoA thioesterase-like C-terminal" evidence="2">
    <location>
        <begin position="136"/>
        <end position="276"/>
    </location>
</feature>
<organism evidence="3 4">
    <name type="scientific">Pseudonocardia alni</name>
    <name type="common">Amycolata alni</name>
    <dbReference type="NCBI Taxonomy" id="33907"/>
    <lineage>
        <taxon>Bacteria</taxon>
        <taxon>Bacillati</taxon>
        <taxon>Actinomycetota</taxon>
        <taxon>Actinomycetes</taxon>
        <taxon>Pseudonocardiales</taxon>
        <taxon>Pseudonocardiaceae</taxon>
        <taxon>Pseudonocardia</taxon>
    </lineage>
</organism>